<evidence type="ECO:0000313" key="10">
    <source>
        <dbReference type="Proteomes" id="UP000266152"/>
    </source>
</evidence>
<keyword evidence="2" id="KW-0719">Serine esterase</keyword>
<keyword evidence="6" id="KW-0106">Calcium</keyword>
<dbReference type="Pfam" id="PF07519">
    <property type="entry name" value="Tannase"/>
    <property type="match status" value="1"/>
</dbReference>
<reference evidence="9 10" key="1">
    <citation type="journal article" date="2018" name="PLoS Pathog.">
        <title>Evolution of structural diversity of trichothecenes, a family of toxins produced by plant pathogenic and entomopathogenic fungi.</title>
        <authorList>
            <person name="Proctor R.H."/>
            <person name="McCormick S.P."/>
            <person name="Kim H.S."/>
            <person name="Cardoza R.E."/>
            <person name="Stanley A.M."/>
            <person name="Lindo L."/>
            <person name="Kelly A."/>
            <person name="Brown D.W."/>
            <person name="Lee T."/>
            <person name="Vaughan M.M."/>
            <person name="Alexander N.J."/>
            <person name="Busman M."/>
            <person name="Gutierrez S."/>
        </authorList>
    </citation>
    <scope>NUCLEOTIDE SEQUENCE [LARGE SCALE GENOMIC DNA]</scope>
    <source>
        <strain evidence="9 10">NRRL 3299</strain>
    </source>
</reference>
<accession>A0A395SCZ3</accession>
<dbReference type="InterPro" id="IPR011118">
    <property type="entry name" value="Tannase/feruloyl_esterase"/>
</dbReference>
<comment type="caution">
    <text evidence="9">The sequence shown here is derived from an EMBL/GenBank/DDBJ whole genome shotgun (WGS) entry which is preliminary data.</text>
</comment>
<keyword evidence="4" id="KW-0732">Signal</keyword>
<dbReference type="STRING" id="5514.A0A395SCZ3"/>
<dbReference type="AlphaFoldDB" id="A0A395SCZ3"/>
<keyword evidence="3" id="KW-0479">Metal-binding</keyword>
<dbReference type="SUPFAM" id="SSF53474">
    <property type="entry name" value="alpha/beta-Hydrolases"/>
    <property type="match status" value="1"/>
</dbReference>
<keyword evidence="7" id="KW-1015">Disulfide bond</keyword>
<comment type="similarity">
    <text evidence="1 8">Belongs to the tannase family.</text>
</comment>
<dbReference type="EMBL" id="PXOF01000053">
    <property type="protein sequence ID" value="RGP70240.1"/>
    <property type="molecule type" value="Genomic_DNA"/>
</dbReference>
<evidence type="ECO:0000256" key="3">
    <source>
        <dbReference type="ARBA" id="ARBA00022723"/>
    </source>
</evidence>
<protein>
    <recommendedName>
        <fullName evidence="8">Carboxylic ester hydrolase</fullName>
        <ecNumber evidence="8">3.1.1.-</ecNumber>
    </recommendedName>
</protein>
<sequence>MANNYTLGSLACSAENLVAPDIFGTQVLNISASMVTNFTTSVSGDFNFHHGPAEVENVDFCNITVSYTHPGQDDIVTVEAWLPVEWNGRLQAVGGGGLAAGRYALSDAQMSGAVGEGYATTTTDAGQQGKPATEWGSLSPGNANLYLLQNMMTTSLNEQAMIGKSLVKSFYGRKPEFSYFSGCSQGGRQGLMLAQRYPDAYDGIASSAPAINWNQFINGIFWPQLIMNMMGEYPAPCELHEIATAAIAACDGQDGVLDGIVSDVGSCKFDPFTLVGTTFDCAGTQMEISEAAAAVSNATWSGPKSVNGNFLWHGVAPGSNITALDAMGQGPAITTCSGNGTCTGVPFSVYTDWVSVYVERNLNMNFTTLTHDEYDRIFESSLLQYSHINGDDTNLAPFFKRGGKILGYHGTLDALIPLQGTLDYYDSVAAVVPDIHDHYRMFEAPGVGHCYGGHGGQPQTSFDALRAWVENGTVPDTLPVSYTDKNGKLNSRFLCPYPKKVRYNGQGNTALETSYTCEV</sequence>
<keyword evidence="5 8" id="KW-0378">Hydrolase</keyword>
<name>A0A395SCZ3_FUSSP</name>
<dbReference type="PANTHER" id="PTHR33938">
    <property type="entry name" value="FERULOYL ESTERASE B-RELATED"/>
    <property type="match status" value="1"/>
</dbReference>
<dbReference type="Gene3D" id="3.40.50.1820">
    <property type="entry name" value="alpha/beta hydrolase"/>
    <property type="match status" value="1"/>
</dbReference>
<gene>
    <name evidence="9" type="ORF">FSPOR_4140</name>
</gene>
<dbReference type="Proteomes" id="UP000266152">
    <property type="component" value="Unassembled WGS sequence"/>
</dbReference>
<dbReference type="EC" id="3.1.1.-" evidence="8"/>
<evidence type="ECO:0000256" key="1">
    <source>
        <dbReference type="ARBA" id="ARBA00006249"/>
    </source>
</evidence>
<proteinExistence type="inferred from homology"/>
<evidence type="ECO:0000256" key="7">
    <source>
        <dbReference type="ARBA" id="ARBA00023157"/>
    </source>
</evidence>
<dbReference type="PANTHER" id="PTHR33938:SF13">
    <property type="entry name" value="CARBOXYLIC ESTER HYDROLASE"/>
    <property type="match status" value="1"/>
</dbReference>
<evidence type="ECO:0000256" key="4">
    <source>
        <dbReference type="ARBA" id="ARBA00022729"/>
    </source>
</evidence>
<keyword evidence="10" id="KW-1185">Reference proteome</keyword>
<organism evidence="9 10">
    <name type="scientific">Fusarium sporotrichioides</name>
    <dbReference type="NCBI Taxonomy" id="5514"/>
    <lineage>
        <taxon>Eukaryota</taxon>
        <taxon>Fungi</taxon>
        <taxon>Dikarya</taxon>
        <taxon>Ascomycota</taxon>
        <taxon>Pezizomycotina</taxon>
        <taxon>Sordariomycetes</taxon>
        <taxon>Hypocreomycetidae</taxon>
        <taxon>Hypocreales</taxon>
        <taxon>Nectriaceae</taxon>
        <taxon>Fusarium</taxon>
    </lineage>
</organism>
<dbReference type="GO" id="GO:0030600">
    <property type="term" value="F:feruloyl esterase activity"/>
    <property type="evidence" value="ECO:0007669"/>
    <property type="project" value="UniProtKB-ARBA"/>
</dbReference>
<evidence type="ECO:0000256" key="5">
    <source>
        <dbReference type="ARBA" id="ARBA00022801"/>
    </source>
</evidence>
<evidence type="ECO:0000256" key="2">
    <source>
        <dbReference type="ARBA" id="ARBA00022487"/>
    </source>
</evidence>
<dbReference type="InterPro" id="IPR029058">
    <property type="entry name" value="AB_hydrolase_fold"/>
</dbReference>
<dbReference type="GO" id="GO:0046872">
    <property type="term" value="F:metal ion binding"/>
    <property type="evidence" value="ECO:0007669"/>
    <property type="project" value="UniProtKB-KW"/>
</dbReference>
<evidence type="ECO:0000313" key="9">
    <source>
        <dbReference type="EMBL" id="RGP70240.1"/>
    </source>
</evidence>
<evidence type="ECO:0000256" key="8">
    <source>
        <dbReference type="RuleBase" id="RU361238"/>
    </source>
</evidence>
<evidence type="ECO:0000256" key="6">
    <source>
        <dbReference type="ARBA" id="ARBA00022837"/>
    </source>
</evidence>